<dbReference type="Gene3D" id="2.30.42.10">
    <property type="match status" value="2"/>
</dbReference>
<comment type="subcellular location">
    <subcellularLocation>
        <location evidence="2">Periplasm</location>
    </subcellularLocation>
</comment>
<keyword evidence="6" id="KW-0645">Protease</keyword>
<dbReference type="EMBL" id="CATZBU010000002">
    <property type="protein sequence ID" value="CAJ0784347.1"/>
    <property type="molecule type" value="Genomic_DNA"/>
</dbReference>
<evidence type="ECO:0000256" key="4">
    <source>
        <dbReference type="ARBA" id="ARBA00013035"/>
    </source>
</evidence>
<dbReference type="Pfam" id="PF13180">
    <property type="entry name" value="PDZ_2"/>
    <property type="match status" value="2"/>
</dbReference>
<comment type="catalytic activity">
    <reaction evidence="1">
        <text>Acts on substrates that are at least partially unfolded. The cleavage site P1 residue is normally between a pair of hydrophobic residues, such as Val-|-Val.</text>
        <dbReference type="EC" id="3.4.21.107"/>
    </reaction>
</comment>
<evidence type="ECO:0000259" key="16">
    <source>
        <dbReference type="PROSITE" id="PS50106"/>
    </source>
</evidence>
<keyword evidence="18" id="KW-1185">Reference proteome</keyword>
<evidence type="ECO:0000256" key="12">
    <source>
        <dbReference type="ARBA" id="ARBA00023016"/>
    </source>
</evidence>
<keyword evidence="7 15" id="KW-0732">Signal</keyword>
<keyword evidence="11" id="KW-0720">Serine protease</keyword>
<dbReference type="EC" id="3.4.21.107" evidence="4"/>
<keyword evidence="9" id="KW-0574">Periplasm</keyword>
<reference evidence="17 18" key="1">
    <citation type="submission" date="2023-07" db="EMBL/GenBank/DDBJ databases">
        <authorList>
            <person name="Peeters C."/>
        </authorList>
    </citation>
    <scope>NUCLEOTIDE SEQUENCE [LARGE SCALE GENOMIC DNA]</scope>
    <source>
        <strain evidence="17 18">LMG 19083</strain>
    </source>
</reference>
<feature type="domain" description="PDZ" evidence="16">
    <location>
        <begin position="285"/>
        <end position="345"/>
    </location>
</feature>
<comment type="caution">
    <text evidence="17">The sequence shown here is derived from an EMBL/GenBank/DDBJ whole genome shotgun (WGS) entry which is preliminary data.</text>
</comment>
<dbReference type="PRINTS" id="PR00834">
    <property type="entry name" value="PROTEASES2C"/>
</dbReference>
<evidence type="ECO:0000256" key="2">
    <source>
        <dbReference type="ARBA" id="ARBA00004418"/>
    </source>
</evidence>
<gene>
    <name evidence="17" type="ORF">LMG19083_01161</name>
</gene>
<evidence type="ECO:0000256" key="7">
    <source>
        <dbReference type="ARBA" id="ARBA00022729"/>
    </source>
</evidence>
<evidence type="ECO:0000313" key="17">
    <source>
        <dbReference type="EMBL" id="CAJ0784347.1"/>
    </source>
</evidence>
<keyword evidence="12" id="KW-0346">Stress response</keyword>
<dbReference type="Gene3D" id="2.40.10.120">
    <property type="match status" value="1"/>
</dbReference>
<dbReference type="SUPFAM" id="SSF50494">
    <property type="entry name" value="Trypsin-like serine proteases"/>
    <property type="match status" value="1"/>
</dbReference>
<evidence type="ECO:0000256" key="3">
    <source>
        <dbReference type="ARBA" id="ARBA00010541"/>
    </source>
</evidence>
<feature type="region of interest" description="Disordered" evidence="14">
    <location>
        <begin position="92"/>
        <end position="118"/>
    </location>
</feature>
<evidence type="ECO:0000313" key="18">
    <source>
        <dbReference type="Proteomes" id="UP001189813"/>
    </source>
</evidence>
<feature type="chain" id="PRO_5046412644" description="Probable periplasmic serine endoprotease DegP-like" evidence="15">
    <location>
        <begin position="31"/>
        <end position="505"/>
    </location>
</feature>
<evidence type="ECO:0000256" key="8">
    <source>
        <dbReference type="ARBA" id="ARBA00022737"/>
    </source>
</evidence>
<evidence type="ECO:0000256" key="14">
    <source>
        <dbReference type="SAM" id="MobiDB-lite"/>
    </source>
</evidence>
<dbReference type="InterPro" id="IPR009003">
    <property type="entry name" value="Peptidase_S1_PA"/>
</dbReference>
<dbReference type="NCBIfam" id="TIGR02037">
    <property type="entry name" value="degP_htrA_DO"/>
    <property type="match status" value="1"/>
</dbReference>
<name>A0ABN9IMY6_9RALS</name>
<dbReference type="InterPro" id="IPR011782">
    <property type="entry name" value="Pept_S1C_Do"/>
</dbReference>
<dbReference type="PANTHER" id="PTHR22939">
    <property type="entry name" value="SERINE PROTEASE FAMILY S1C HTRA-RELATED"/>
    <property type="match status" value="1"/>
</dbReference>
<evidence type="ECO:0000256" key="10">
    <source>
        <dbReference type="ARBA" id="ARBA00022801"/>
    </source>
</evidence>
<dbReference type="PANTHER" id="PTHR22939:SF130">
    <property type="entry name" value="PERIPLASMIC SERINE ENDOPROTEASE DEGP-LIKE-RELATED"/>
    <property type="match status" value="1"/>
</dbReference>
<dbReference type="RefSeq" id="WP_316664614.1">
    <property type="nucleotide sequence ID" value="NZ_CATZBU010000002.1"/>
</dbReference>
<keyword evidence="8" id="KW-0677">Repeat</keyword>
<dbReference type="InterPro" id="IPR001478">
    <property type="entry name" value="PDZ"/>
</dbReference>
<dbReference type="SUPFAM" id="SSF50156">
    <property type="entry name" value="PDZ domain-like"/>
    <property type="match status" value="2"/>
</dbReference>
<dbReference type="Pfam" id="PF13365">
    <property type="entry name" value="Trypsin_2"/>
    <property type="match status" value="1"/>
</dbReference>
<evidence type="ECO:0000256" key="1">
    <source>
        <dbReference type="ARBA" id="ARBA00001772"/>
    </source>
</evidence>
<organism evidence="17 18">
    <name type="scientific">Ralstonia psammae</name>
    <dbReference type="NCBI Taxonomy" id="3058598"/>
    <lineage>
        <taxon>Bacteria</taxon>
        <taxon>Pseudomonadati</taxon>
        <taxon>Pseudomonadota</taxon>
        <taxon>Betaproteobacteria</taxon>
        <taxon>Burkholderiales</taxon>
        <taxon>Burkholderiaceae</taxon>
        <taxon>Ralstonia</taxon>
    </lineage>
</organism>
<comment type="similarity">
    <text evidence="3">Belongs to the peptidase S1C family.</text>
</comment>
<dbReference type="InterPro" id="IPR001940">
    <property type="entry name" value="Peptidase_S1C"/>
</dbReference>
<keyword evidence="10" id="KW-0378">Hydrolase</keyword>
<evidence type="ECO:0000256" key="9">
    <source>
        <dbReference type="ARBA" id="ARBA00022764"/>
    </source>
</evidence>
<accession>A0ABN9IMY6</accession>
<evidence type="ECO:0000256" key="13">
    <source>
        <dbReference type="ARBA" id="ARBA00032850"/>
    </source>
</evidence>
<evidence type="ECO:0000256" key="11">
    <source>
        <dbReference type="ARBA" id="ARBA00022825"/>
    </source>
</evidence>
<evidence type="ECO:0000256" key="6">
    <source>
        <dbReference type="ARBA" id="ARBA00022670"/>
    </source>
</evidence>
<dbReference type="SMART" id="SM00228">
    <property type="entry name" value="PDZ"/>
    <property type="match status" value="2"/>
</dbReference>
<proteinExistence type="inferred from homology"/>
<sequence>MRTARSVHALRLLCVAAAVAVGGVLAPAHAQNATGSVATGTYGLPDFADLVEKVSPAVVNIRTTEKVRMQQGGPSDDDMAEFFRRFFGVPMPGVPGQGQGQKRRNAPPQQEEEQSRGVGSGFIVSGDGYILTNAHVVEGAETIYVTLIDKREYKAKLIGLDKRTDVALVKVEASGLPSLKLGDSDKVRVGEWVLAIGSPFGLDNTVTAGIVSAKGRDTGDYLPFIQSDVAVNPGNSGGPLINLRGEVIGINNQIYSQSGGYMGISFSIPIDEAMRVAEQLKATGRVTRGRIGVAIDNVPKDAAESLGLGRARGAYVGNVESGGPADKAGIEAGDIVLKYNGRDVEKAGDLQRQVGETKPGTRATVQVWRKGGTRDLTVTVAELQADTKVAQRTKGAQPDNSQQGPGKPNALGMVVADLSDGARREFKTKSGVEVQVSEGPAARVGIRPGDLILRVGDTDVTNAKQFNEVVAKLDKNRMVAVFVRRGDATQVVTLRPSAARSGSGQ</sequence>
<protein>
    <recommendedName>
        <fullName evidence="5">Probable periplasmic serine endoprotease DegP-like</fullName>
        <ecNumber evidence="4">3.4.21.107</ecNumber>
    </recommendedName>
    <alternativeName>
        <fullName evidence="13">Protease Do</fullName>
    </alternativeName>
</protein>
<evidence type="ECO:0000256" key="15">
    <source>
        <dbReference type="SAM" id="SignalP"/>
    </source>
</evidence>
<dbReference type="PROSITE" id="PS50106">
    <property type="entry name" value="PDZ"/>
    <property type="match status" value="1"/>
</dbReference>
<evidence type="ECO:0000256" key="5">
    <source>
        <dbReference type="ARBA" id="ARBA00013958"/>
    </source>
</evidence>
<dbReference type="CDD" id="cd10839">
    <property type="entry name" value="cpPDZ1_DegP-like"/>
    <property type="match status" value="1"/>
</dbReference>
<dbReference type="Proteomes" id="UP001189813">
    <property type="component" value="Unassembled WGS sequence"/>
</dbReference>
<dbReference type="InterPro" id="IPR036034">
    <property type="entry name" value="PDZ_sf"/>
</dbReference>
<feature type="region of interest" description="Disordered" evidence="14">
    <location>
        <begin position="389"/>
        <end position="409"/>
    </location>
</feature>
<feature type="signal peptide" evidence="15">
    <location>
        <begin position="1"/>
        <end position="30"/>
    </location>
</feature>